<evidence type="ECO:0000313" key="2">
    <source>
        <dbReference type="Proteomes" id="UP000008177"/>
    </source>
</evidence>
<dbReference type="EMBL" id="FQ790332">
    <property type="protein sequence ID" value="CCD51071.1"/>
    <property type="molecule type" value="Genomic_DNA"/>
</dbReference>
<accession>G2YH37</accession>
<protein>
    <submittedName>
        <fullName evidence="1">Uncharacterized protein</fullName>
    </submittedName>
</protein>
<evidence type="ECO:0000313" key="1">
    <source>
        <dbReference type="EMBL" id="CCD51071.1"/>
    </source>
</evidence>
<proteinExistence type="predicted"/>
<dbReference type="InParanoid" id="G2YH37"/>
<gene>
    <name evidence="1" type="ORF">BofuT4_P023390.1</name>
</gene>
<sequence length="118" mass="13579">MAGLSLVPSPNPIEVLLRHTMGSLINYQVSHWQAETKNVVSERAVPIRLITVNLTMKKPHPQPHVRKRSRAEDAGWRRRLVAWQAWWAAFHTKGKSIVPASTYEWIHALLREASLERD</sequence>
<dbReference type="Proteomes" id="UP000008177">
    <property type="component" value="Unplaced contigs"/>
</dbReference>
<organism evidence="1 2">
    <name type="scientific">Botryotinia fuckeliana (strain T4)</name>
    <name type="common">Noble rot fungus</name>
    <name type="synonym">Botrytis cinerea</name>
    <dbReference type="NCBI Taxonomy" id="999810"/>
    <lineage>
        <taxon>Eukaryota</taxon>
        <taxon>Fungi</taxon>
        <taxon>Dikarya</taxon>
        <taxon>Ascomycota</taxon>
        <taxon>Pezizomycotina</taxon>
        <taxon>Leotiomycetes</taxon>
        <taxon>Helotiales</taxon>
        <taxon>Sclerotiniaceae</taxon>
        <taxon>Botrytis</taxon>
    </lineage>
</organism>
<dbReference type="AlphaFoldDB" id="G2YH37"/>
<name>G2YH37_BOTF4</name>
<dbReference type="HOGENOM" id="CLU_2072788_0_0_1"/>
<reference evidence="2" key="1">
    <citation type="journal article" date="2011" name="PLoS Genet.">
        <title>Genomic analysis of the necrotrophic fungal pathogens Sclerotinia sclerotiorum and Botrytis cinerea.</title>
        <authorList>
            <person name="Amselem J."/>
            <person name="Cuomo C.A."/>
            <person name="van Kan J.A."/>
            <person name="Viaud M."/>
            <person name="Benito E.P."/>
            <person name="Couloux A."/>
            <person name="Coutinho P.M."/>
            <person name="de Vries R.P."/>
            <person name="Dyer P.S."/>
            <person name="Fillinger S."/>
            <person name="Fournier E."/>
            <person name="Gout L."/>
            <person name="Hahn M."/>
            <person name="Kohn L."/>
            <person name="Lapalu N."/>
            <person name="Plummer K.M."/>
            <person name="Pradier J.M."/>
            <person name="Quevillon E."/>
            <person name="Sharon A."/>
            <person name="Simon A."/>
            <person name="ten Have A."/>
            <person name="Tudzynski B."/>
            <person name="Tudzynski P."/>
            <person name="Wincker P."/>
            <person name="Andrew M."/>
            <person name="Anthouard V."/>
            <person name="Beever R.E."/>
            <person name="Beffa R."/>
            <person name="Benoit I."/>
            <person name="Bouzid O."/>
            <person name="Brault B."/>
            <person name="Chen Z."/>
            <person name="Choquer M."/>
            <person name="Collemare J."/>
            <person name="Cotton P."/>
            <person name="Danchin E.G."/>
            <person name="Da Silva C."/>
            <person name="Gautier A."/>
            <person name="Giraud C."/>
            <person name="Giraud T."/>
            <person name="Gonzalez C."/>
            <person name="Grossetete S."/>
            <person name="Guldener U."/>
            <person name="Henrissat B."/>
            <person name="Howlett B.J."/>
            <person name="Kodira C."/>
            <person name="Kretschmer M."/>
            <person name="Lappartient A."/>
            <person name="Leroch M."/>
            <person name="Levis C."/>
            <person name="Mauceli E."/>
            <person name="Neuveglise C."/>
            <person name="Oeser B."/>
            <person name="Pearson M."/>
            <person name="Poulain J."/>
            <person name="Poussereau N."/>
            <person name="Quesneville H."/>
            <person name="Rascle C."/>
            <person name="Schumacher J."/>
            <person name="Segurens B."/>
            <person name="Sexton A."/>
            <person name="Silva E."/>
            <person name="Sirven C."/>
            <person name="Soanes D.M."/>
            <person name="Talbot N.J."/>
            <person name="Templeton M."/>
            <person name="Yandava C."/>
            <person name="Yarden O."/>
            <person name="Zeng Q."/>
            <person name="Rollins J.A."/>
            <person name="Lebrun M.H."/>
            <person name="Dickman M."/>
        </authorList>
    </citation>
    <scope>NUCLEOTIDE SEQUENCE [LARGE SCALE GENOMIC DNA]</scope>
    <source>
        <strain evidence="2">T4</strain>
    </source>
</reference>